<sequence length="417" mass="46759">MSDAALIKSKVLNWLQQFNTFCFLDSCGFPGHQLGFIAGAGVCSMYASSAPDALSGFQEYYTQQKGWLFGHLGYELQTSHTFAASQKEDALLFPDICFFEPEFVVQLKGMQLSIAAAAPHRIFDQIQSSTPRPNRTAGSISAIRSGIDLKEYRGVIEQLQQHLHRGDCYEINYCVEFFAERAAIAPFEIYRRLMEMSPAPFAGLYRLKDQWLICASPERYLKKQGAHLMSQPIKGTLSRQARTADGLQKEREVLFRSQKDRAENVMVVDLVRNDLSRICREGTVQVDELFGIYSFAQVHQMISTVSGRINDTVTLSEILKATFPMGSMTGAPKISVMQLIDRYEKNKRGIFSGAVGYVQPNGDFDLNVVIRSLMYNSSTRYLSYKAGSGITIYSDPEKEWEECLLKAKAIGAVLKGI</sequence>
<dbReference type="InterPro" id="IPR019999">
    <property type="entry name" value="Anth_synth_I-like"/>
</dbReference>
<reference evidence="2 3" key="1">
    <citation type="submission" date="2016-05" db="EMBL/GenBank/DDBJ databases">
        <title>Niabella ginsenosidivorans BS26 whole genome sequencing.</title>
        <authorList>
            <person name="Im W.T."/>
            <person name="Siddiqi M.Z."/>
        </authorList>
    </citation>
    <scope>NUCLEOTIDE SEQUENCE [LARGE SCALE GENOMIC DNA]</scope>
    <source>
        <strain evidence="2 3">BS26</strain>
    </source>
</reference>
<name>A0A1A9IAW0_9BACT</name>
<dbReference type="Proteomes" id="UP000077667">
    <property type="component" value="Chromosome"/>
</dbReference>
<dbReference type="EMBL" id="CP015772">
    <property type="protein sequence ID" value="ANH83890.1"/>
    <property type="molecule type" value="Genomic_DNA"/>
</dbReference>
<accession>A0A1A9IAW0</accession>
<keyword evidence="3" id="KW-1185">Reference proteome</keyword>
<dbReference type="GO" id="GO:0046820">
    <property type="term" value="F:4-amino-4-deoxychorismate synthase activity"/>
    <property type="evidence" value="ECO:0007669"/>
    <property type="project" value="TreeGrafter"/>
</dbReference>
<dbReference type="AlphaFoldDB" id="A0A1A9IAW0"/>
<evidence type="ECO:0000313" key="3">
    <source>
        <dbReference type="Proteomes" id="UP000077667"/>
    </source>
</evidence>
<dbReference type="PANTHER" id="PTHR11236:SF50">
    <property type="entry name" value="AMINODEOXYCHORISMATE SYNTHASE COMPONENT 1"/>
    <property type="match status" value="1"/>
</dbReference>
<gene>
    <name evidence="2" type="ORF">A8C56_12205</name>
</gene>
<protein>
    <submittedName>
        <fullName evidence="2">Aminodeoxychorismate synthase component I</fullName>
    </submittedName>
</protein>
<organism evidence="2 3">
    <name type="scientific">Niabella ginsenosidivorans</name>
    <dbReference type="NCBI Taxonomy" id="1176587"/>
    <lineage>
        <taxon>Bacteria</taxon>
        <taxon>Pseudomonadati</taxon>
        <taxon>Bacteroidota</taxon>
        <taxon>Chitinophagia</taxon>
        <taxon>Chitinophagales</taxon>
        <taxon>Chitinophagaceae</taxon>
        <taxon>Niabella</taxon>
    </lineage>
</organism>
<dbReference type="PANTHER" id="PTHR11236">
    <property type="entry name" value="AMINOBENZOATE/ANTHRANILATE SYNTHASE"/>
    <property type="match status" value="1"/>
</dbReference>
<proteinExistence type="predicted"/>
<dbReference type="Pfam" id="PF00425">
    <property type="entry name" value="Chorismate_bind"/>
    <property type="match status" value="1"/>
</dbReference>
<evidence type="ECO:0000259" key="1">
    <source>
        <dbReference type="Pfam" id="PF00425"/>
    </source>
</evidence>
<dbReference type="KEGG" id="nia:A8C56_12205"/>
<dbReference type="Gene3D" id="3.60.120.10">
    <property type="entry name" value="Anthranilate synthase"/>
    <property type="match status" value="1"/>
</dbReference>
<dbReference type="InterPro" id="IPR005801">
    <property type="entry name" value="ADC_synthase"/>
</dbReference>
<dbReference type="GO" id="GO:0000162">
    <property type="term" value="P:L-tryptophan biosynthetic process"/>
    <property type="evidence" value="ECO:0007669"/>
    <property type="project" value="TreeGrafter"/>
</dbReference>
<dbReference type="STRING" id="1176587.A8C56_12205"/>
<dbReference type="OrthoDB" id="9803598at2"/>
<evidence type="ECO:0000313" key="2">
    <source>
        <dbReference type="EMBL" id="ANH83890.1"/>
    </source>
</evidence>
<dbReference type="PRINTS" id="PR00095">
    <property type="entry name" value="ANTSNTHASEI"/>
</dbReference>
<feature type="domain" description="Chorismate-utilising enzyme C-terminal" evidence="1">
    <location>
        <begin position="150"/>
        <end position="406"/>
    </location>
</feature>
<dbReference type="InterPro" id="IPR015890">
    <property type="entry name" value="Chorismate_C"/>
</dbReference>
<dbReference type="SUPFAM" id="SSF56322">
    <property type="entry name" value="ADC synthase"/>
    <property type="match status" value="1"/>
</dbReference>